<gene>
    <name evidence="1" type="ORF">CALMAC_LOCUS4095</name>
</gene>
<dbReference type="AlphaFoldDB" id="A0A653BVZ1"/>
<dbReference type="EMBL" id="CAACVG010005841">
    <property type="protein sequence ID" value="VEN39630.1"/>
    <property type="molecule type" value="Genomic_DNA"/>
</dbReference>
<organism evidence="1 2">
    <name type="scientific">Callosobruchus maculatus</name>
    <name type="common">Southern cowpea weevil</name>
    <name type="synonym">Pulse bruchid</name>
    <dbReference type="NCBI Taxonomy" id="64391"/>
    <lineage>
        <taxon>Eukaryota</taxon>
        <taxon>Metazoa</taxon>
        <taxon>Ecdysozoa</taxon>
        <taxon>Arthropoda</taxon>
        <taxon>Hexapoda</taxon>
        <taxon>Insecta</taxon>
        <taxon>Pterygota</taxon>
        <taxon>Neoptera</taxon>
        <taxon>Endopterygota</taxon>
        <taxon>Coleoptera</taxon>
        <taxon>Polyphaga</taxon>
        <taxon>Cucujiformia</taxon>
        <taxon>Chrysomeloidea</taxon>
        <taxon>Chrysomelidae</taxon>
        <taxon>Bruchinae</taxon>
        <taxon>Bruchini</taxon>
        <taxon>Callosobruchus</taxon>
    </lineage>
</organism>
<evidence type="ECO:0000313" key="1">
    <source>
        <dbReference type="EMBL" id="VEN39630.1"/>
    </source>
</evidence>
<accession>A0A653BVZ1</accession>
<name>A0A653BVZ1_CALMS</name>
<reference evidence="1 2" key="1">
    <citation type="submission" date="2019-01" db="EMBL/GenBank/DDBJ databases">
        <authorList>
            <person name="Sayadi A."/>
        </authorList>
    </citation>
    <scope>NUCLEOTIDE SEQUENCE [LARGE SCALE GENOMIC DNA]</scope>
</reference>
<evidence type="ECO:0000313" key="2">
    <source>
        <dbReference type="Proteomes" id="UP000410492"/>
    </source>
</evidence>
<protein>
    <submittedName>
        <fullName evidence="1">Uncharacterized protein</fullName>
    </submittedName>
</protein>
<dbReference type="Proteomes" id="UP000410492">
    <property type="component" value="Unassembled WGS sequence"/>
</dbReference>
<sequence>MVLFHVRKIQLNKFSTFGVFAETFLKKVLDFLLYCLALIE</sequence>
<keyword evidence="2" id="KW-1185">Reference proteome</keyword>
<proteinExistence type="predicted"/>